<comment type="caution">
    <text evidence="2">The sequence shown here is derived from an EMBL/GenBank/DDBJ whole genome shotgun (WGS) entry which is preliminary data.</text>
</comment>
<reference evidence="2 3" key="1">
    <citation type="journal article" date="2024" name="J Genomics">
        <title>Draft genome sequencing and assembly of Favolaschia claudopus CIRM-BRFM 2984 isolated from oak limbs.</title>
        <authorList>
            <person name="Navarro D."/>
            <person name="Drula E."/>
            <person name="Chaduli D."/>
            <person name="Cazenave R."/>
            <person name="Ahrendt S."/>
            <person name="Wang J."/>
            <person name="Lipzen A."/>
            <person name="Daum C."/>
            <person name="Barry K."/>
            <person name="Grigoriev I.V."/>
            <person name="Favel A."/>
            <person name="Rosso M.N."/>
            <person name="Martin F."/>
        </authorList>
    </citation>
    <scope>NUCLEOTIDE SEQUENCE [LARGE SCALE GENOMIC DNA]</scope>
    <source>
        <strain evidence="2 3">CIRM-BRFM 2984</strain>
    </source>
</reference>
<evidence type="ECO:0000313" key="3">
    <source>
        <dbReference type="Proteomes" id="UP001362999"/>
    </source>
</evidence>
<accession>A0AAW0AGN4</accession>
<gene>
    <name evidence="2" type="ORF">R3P38DRAFT_3280774</name>
</gene>
<evidence type="ECO:0000256" key="1">
    <source>
        <dbReference type="SAM" id="MobiDB-lite"/>
    </source>
</evidence>
<organism evidence="2 3">
    <name type="scientific">Favolaschia claudopus</name>
    <dbReference type="NCBI Taxonomy" id="2862362"/>
    <lineage>
        <taxon>Eukaryota</taxon>
        <taxon>Fungi</taxon>
        <taxon>Dikarya</taxon>
        <taxon>Basidiomycota</taxon>
        <taxon>Agaricomycotina</taxon>
        <taxon>Agaricomycetes</taxon>
        <taxon>Agaricomycetidae</taxon>
        <taxon>Agaricales</taxon>
        <taxon>Marasmiineae</taxon>
        <taxon>Mycenaceae</taxon>
        <taxon>Favolaschia</taxon>
    </lineage>
</organism>
<dbReference type="EMBL" id="JAWWNJ010000068">
    <property type="protein sequence ID" value="KAK7008256.1"/>
    <property type="molecule type" value="Genomic_DNA"/>
</dbReference>
<evidence type="ECO:0008006" key="4">
    <source>
        <dbReference type="Google" id="ProtNLM"/>
    </source>
</evidence>
<keyword evidence="3" id="KW-1185">Reference proteome</keyword>
<name>A0AAW0AGN4_9AGAR</name>
<dbReference type="AlphaFoldDB" id="A0AAW0AGN4"/>
<dbReference type="Proteomes" id="UP001362999">
    <property type="component" value="Unassembled WGS sequence"/>
</dbReference>
<feature type="region of interest" description="Disordered" evidence="1">
    <location>
        <begin position="1"/>
        <end position="22"/>
    </location>
</feature>
<sequence>MSPGDTIDPIDAQSPDTTTGASRHQDYYLQTVVFKVEDCLLNVPRYHFERGSEVFAGMFSLPQPSTSTEGQSDSNPIVLDGKYSADFQALLKVLYPLDVELILNEPQKWMTTDEWISVLKLSSEWCMVRFRKLAIAKLDQRNLSSCQRIMLARQYHIVTWLRRGYSELVERAETISEDEAEILGWKTTCRLFQARERAPSARCLSDARAPYSDRNGSPPPATDSVYCIVWTIFAEEFASAEYCSTCIPSPISVPILPSTILLAEDDKAHTQLQIIDKERQRERSNDNRSSSCHFNGLISAAAWSSSISAPSYSSPFPSATSICFTTSPA</sequence>
<proteinExistence type="predicted"/>
<dbReference type="Gene3D" id="3.30.710.10">
    <property type="entry name" value="Potassium Channel Kv1.1, Chain A"/>
    <property type="match status" value="1"/>
</dbReference>
<evidence type="ECO:0000313" key="2">
    <source>
        <dbReference type="EMBL" id="KAK7008256.1"/>
    </source>
</evidence>
<dbReference type="InterPro" id="IPR011333">
    <property type="entry name" value="SKP1/BTB/POZ_sf"/>
</dbReference>
<protein>
    <recommendedName>
        <fullName evidence="4">BTB domain-containing protein</fullName>
    </recommendedName>
</protein>